<organism evidence="1 2">
    <name type="scientific">Stenotrophomonas lacuserhaii</name>
    <dbReference type="NCBI Taxonomy" id="2760084"/>
    <lineage>
        <taxon>Bacteria</taxon>
        <taxon>Pseudomonadati</taxon>
        <taxon>Pseudomonadota</taxon>
        <taxon>Gammaproteobacteria</taxon>
        <taxon>Lysobacterales</taxon>
        <taxon>Lysobacteraceae</taxon>
        <taxon>Stenotrophomonas</taxon>
    </lineage>
</organism>
<dbReference type="Proteomes" id="UP000636938">
    <property type="component" value="Unassembled WGS sequence"/>
</dbReference>
<evidence type="ECO:0000313" key="2">
    <source>
        <dbReference type="Proteomes" id="UP000636938"/>
    </source>
</evidence>
<dbReference type="RefSeq" id="WP_191768623.1">
    <property type="nucleotide sequence ID" value="NZ_JACSQS010000001.1"/>
</dbReference>
<keyword evidence="2" id="KW-1185">Reference proteome</keyword>
<comment type="caution">
    <text evidence="1">The sequence shown here is derived from an EMBL/GenBank/DDBJ whole genome shotgun (WGS) entry which is preliminary data.</text>
</comment>
<dbReference type="AlphaFoldDB" id="A0A8X8K2G3"/>
<dbReference type="EMBL" id="JACSQS010000001">
    <property type="protein sequence ID" value="MBD7952984.1"/>
    <property type="molecule type" value="Genomic_DNA"/>
</dbReference>
<dbReference type="SUPFAM" id="SSF56281">
    <property type="entry name" value="Metallo-hydrolase/oxidoreductase"/>
    <property type="match status" value="1"/>
</dbReference>
<proteinExistence type="predicted"/>
<dbReference type="Gene3D" id="3.60.15.10">
    <property type="entry name" value="Ribonuclease Z/Hydroxyacylglutathione hydrolase-like"/>
    <property type="match status" value="1"/>
</dbReference>
<dbReference type="InterPro" id="IPR036866">
    <property type="entry name" value="RibonucZ/Hydroxyglut_hydro"/>
</dbReference>
<sequence>MSASITFFPVANGDMALVRLVDFANSTILVDINIRQCADDPNNDEARDVAADLRARLPIDANGRPYVDVFLLSHPDKDHCTGLQKHFHLGPLSGYADDEKPQSEKRIVIREMWSSPIVFRRASKIMTFCDDAKAFRTEAKRRVQSFRDGAVLEGDRILLMGEDKGGKTEGLEAILVRSGDHFSRINGMENAHFRAQLLAPSLVCDDDEEVDLRAKNHSSVILNMELASSVGGLNQSSCRFLTAGDAEVAIWERLWERYKDAPEVLEYDVLETPHHCSWHVFSRDSWSGCGEEAVVSASARNALSQARFGAKIISSSKPIKDDESDPPCTRAKREYKAILASKAGTFLCTGETPQTWAPEPIEIEITAGGAKVRAAQRSGAAGLAAAAAPRAG</sequence>
<gene>
    <name evidence="1" type="ORF">H9654_02100</name>
</gene>
<reference evidence="1 2" key="1">
    <citation type="submission" date="2020-08" db="EMBL/GenBank/DDBJ databases">
        <title>A Genomic Blueprint of the Chicken Gut Microbiome.</title>
        <authorList>
            <person name="Gilroy R."/>
            <person name="Ravi A."/>
            <person name="Getino M."/>
            <person name="Pursley I."/>
            <person name="Horton D.L."/>
            <person name="Alikhan N.-F."/>
            <person name="Baker D."/>
            <person name="Gharbi K."/>
            <person name="Hall N."/>
            <person name="Watson M."/>
            <person name="Adriaenssens E.M."/>
            <person name="Foster-Nyarko E."/>
            <person name="Jarju S."/>
            <person name="Secka A."/>
            <person name="Antonio M."/>
            <person name="Oren A."/>
            <person name="Chaudhuri R."/>
            <person name="La Ragione R.M."/>
            <person name="Hildebrand F."/>
            <person name="Pallen M.J."/>
        </authorList>
    </citation>
    <scope>NUCLEOTIDE SEQUENCE [LARGE SCALE GENOMIC DNA]</scope>
    <source>
        <strain evidence="1 2">Sa5BUN4</strain>
    </source>
</reference>
<accession>A0A8X8K2G3</accession>
<name>A0A8X8K2G3_9GAMM</name>
<protein>
    <submittedName>
        <fullName evidence="1">Metallohydrolase</fullName>
    </submittedName>
</protein>
<evidence type="ECO:0000313" key="1">
    <source>
        <dbReference type="EMBL" id="MBD7952984.1"/>
    </source>
</evidence>